<evidence type="ECO:0000313" key="10">
    <source>
        <dbReference type="Proteomes" id="UP001596422"/>
    </source>
</evidence>
<name>A0ABW2A6Q0_9GAMM</name>
<evidence type="ECO:0000256" key="6">
    <source>
        <dbReference type="ARBA" id="ARBA00022777"/>
    </source>
</evidence>
<dbReference type="CDD" id="cd06225">
    <property type="entry name" value="HAMP"/>
    <property type="match status" value="1"/>
</dbReference>
<dbReference type="CDD" id="cd00082">
    <property type="entry name" value="HisKA"/>
    <property type="match status" value="1"/>
</dbReference>
<dbReference type="EC" id="2.7.13.3" evidence="3"/>
<dbReference type="Proteomes" id="UP001596422">
    <property type="component" value="Unassembled WGS sequence"/>
</dbReference>
<evidence type="ECO:0000256" key="3">
    <source>
        <dbReference type="ARBA" id="ARBA00012438"/>
    </source>
</evidence>
<keyword evidence="5" id="KW-0808">Transferase</keyword>
<dbReference type="InterPro" id="IPR005467">
    <property type="entry name" value="His_kinase_dom"/>
</dbReference>
<dbReference type="SMART" id="SM00304">
    <property type="entry name" value="HAMP"/>
    <property type="match status" value="1"/>
</dbReference>
<dbReference type="GO" id="GO:0016301">
    <property type="term" value="F:kinase activity"/>
    <property type="evidence" value="ECO:0007669"/>
    <property type="project" value="UniProtKB-KW"/>
</dbReference>
<dbReference type="InterPro" id="IPR036890">
    <property type="entry name" value="HATPase_C_sf"/>
</dbReference>
<organism evidence="9 10">
    <name type="scientific">Marinobacterium aestuariivivens</name>
    <dbReference type="NCBI Taxonomy" id="1698799"/>
    <lineage>
        <taxon>Bacteria</taxon>
        <taxon>Pseudomonadati</taxon>
        <taxon>Pseudomonadota</taxon>
        <taxon>Gammaproteobacteria</taxon>
        <taxon>Oceanospirillales</taxon>
        <taxon>Oceanospirillaceae</taxon>
        <taxon>Marinobacterium</taxon>
    </lineage>
</organism>
<dbReference type="Gene3D" id="6.10.340.10">
    <property type="match status" value="1"/>
</dbReference>
<dbReference type="EMBL" id="JBHSWE010000001">
    <property type="protein sequence ID" value="MFC6673216.1"/>
    <property type="molecule type" value="Genomic_DNA"/>
</dbReference>
<feature type="domain" description="Histidine kinase" evidence="7">
    <location>
        <begin position="83"/>
        <end position="299"/>
    </location>
</feature>
<dbReference type="SUPFAM" id="SSF158472">
    <property type="entry name" value="HAMP domain-like"/>
    <property type="match status" value="1"/>
</dbReference>
<keyword evidence="6 9" id="KW-0418">Kinase</keyword>
<dbReference type="InterPro" id="IPR003594">
    <property type="entry name" value="HATPase_dom"/>
</dbReference>
<comment type="subcellular location">
    <subcellularLocation>
        <location evidence="2">Membrane</location>
    </subcellularLocation>
</comment>
<evidence type="ECO:0000256" key="2">
    <source>
        <dbReference type="ARBA" id="ARBA00004370"/>
    </source>
</evidence>
<dbReference type="SUPFAM" id="SSF47384">
    <property type="entry name" value="Homodimeric domain of signal transducing histidine kinase"/>
    <property type="match status" value="1"/>
</dbReference>
<dbReference type="Pfam" id="PF00512">
    <property type="entry name" value="HisKA"/>
    <property type="match status" value="1"/>
</dbReference>
<dbReference type="CDD" id="cd00075">
    <property type="entry name" value="HATPase"/>
    <property type="match status" value="1"/>
</dbReference>
<dbReference type="PRINTS" id="PR00344">
    <property type="entry name" value="BCTRLSENSOR"/>
</dbReference>
<dbReference type="SMART" id="SM00387">
    <property type="entry name" value="HATPase_c"/>
    <property type="match status" value="1"/>
</dbReference>
<dbReference type="PROSITE" id="PS50885">
    <property type="entry name" value="HAMP"/>
    <property type="match status" value="1"/>
</dbReference>
<comment type="catalytic activity">
    <reaction evidence="1">
        <text>ATP + protein L-histidine = ADP + protein N-phospho-L-histidine.</text>
        <dbReference type="EC" id="2.7.13.3"/>
    </reaction>
</comment>
<evidence type="ECO:0000259" key="8">
    <source>
        <dbReference type="PROSITE" id="PS50885"/>
    </source>
</evidence>
<dbReference type="PANTHER" id="PTHR43547:SF2">
    <property type="entry name" value="HYBRID SIGNAL TRANSDUCTION HISTIDINE KINASE C"/>
    <property type="match status" value="1"/>
</dbReference>
<evidence type="ECO:0000256" key="1">
    <source>
        <dbReference type="ARBA" id="ARBA00000085"/>
    </source>
</evidence>
<reference evidence="10" key="1">
    <citation type="journal article" date="2019" name="Int. J. Syst. Evol. Microbiol.">
        <title>The Global Catalogue of Microorganisms (GCM) 10K type strain sequencing project: providing services to taxonomists for standard genome sequencing and annotation.</title>
        <authorList>
            <consortium name="The Broad Institute Genomics Platform"/>
            <consortium name="The Broad Institute Genome Sequencing Center for Infectious Disease"/>
            <person name="Wu L."/>
            <person name="Ma J."/>
        </authorList>
    </citation>
    <scope>NUCLEOTIDE SEQUENCE [LARGE SCALE GENOMIC DNA]</scope>
    <source>
        <strain evidence="10">NBRC 111756</strain>
    </source>
</reference>
<feature type="domain" description="HAMP" evidence="8">
    <location>
        <begin position="21"/>
        <end position="75"/>
    </location>
</feature>
<accession>A0ABW2A6Q0</accession>
<dbReference type="Gene3D" id="1.10.287.130">
    <property type="match status" value="1"/>
</dbReference>
<dbReference type="SMART" id="SM00388">
    <property type="entry name" value="HisKA"/>
    <property type="match status" value="1"/>
</dbReference>
<evidence type="ECO:0000259" key="7">
    <source>
        <dbReference type="PROSITE" id="PS50109"/>
    </source>
</evidence>
<keyword evidence="10" id="KW-1185">Reference proteome</keyword>
<keyword evidence="4" id="KW-0597">Phosphoprotein</keyword>
<evidence type="ECO:0000256" key="5">
    <source>
        <dbReference type="ARBA" id="ARBA00022679"/>
    </source>
</evidence>
<evidence type="ECO:0000313" key="9">
    <source>
        <dbReference type="EMBL" id="MFC6673216.1"/>
    </source>
</evidence>
<dbReference type="InterPro" id="IPR036097">
    <property type="entry name" value="HisK_dim/P_sf"/>
</dbReference>
<dbReference type="PROSITE" id="PS50109">
    <property type="entry name" value="HIS_KIN"/>
    <property type="match status" value="1"/>
</dbReference>
<comment type="caution">
    <text evidence="9">The sequence shown here is derived from an EMBL/GenBank/DDBJ whole genome shotgun (WGS) entry which is preliminary data.</text>
</comment>
<protein>
    <recommendedName>
        <fullName evidence="3">histidine kinase</fullName>
        <ecNumber evidence="3">2.7.13.3</ecNumber>
    </recommendedName>
</protein>
<dbReference type="PANTHER" id="PTHR43547">
    <property type="entry name" value="TWO-COMPONENT HISTIDINE KINASE"/>
    <property type="match status" value="1"/>
</dbReference>
<dbReference type="RefSeq" id="WP_379913365.1">
    <property type="nucleotide sequence ID" value="NZ_JBHSWE010000001.1"/>
</dbReference>
<evidence type="ECO:0000256" key="4">
    <source>
        <dbReference type="ARBA" id="ARBA00022553"/>
    </source>
</evidence>
<dbReference type="Pfam" id="PF02518">
    <property type="entry name" value="HATPase_c"/>
    <property type="match status" value="1"/>
</dbReference>
<dbReference type="Gene3D" id="3.30.565.10">
    <property type="entry name" value="Histidine kinase-like ATPase, C-terminal domain"/>
    <property type="match status" value="1"/>
</dbReference>
<gene>
    <name evidence="9" type="ORF">ACFQDL_26360</name>
</gene>
<dbReference type="InterPro" id="IPR003660">
    <property type="entry name" value="HAMP_dom"/>
</dbReference>
<proteinExistence type="predicted"/>
<sequence>MAALVAPIWILAVALMVYINRRTLRPIRDLIDTVETIRSSRELSARVPVRDDRSELGRLSVQVNAMLATIGQLVNGMRESLDHVAHDLRTPLARLRLNLEQQLLQPQETLTAQQIQALSESIEECGRIESMLKTLMDIAEAEYGLLQLDYQPLDGARLLREMAELYQYSAEDAGISVHLRAEGPIPLEADPNRLRQVLANLIDNAIKYTPAGGEVRLEAHAGTDAVLFRISDSGIGIAAADRPHIYQRLFRGDRSRSSKGLGLGLSLVRAIAEAHHGCVSETSAPGAGSCFEVRLPASRRRPPAPFCRNPFSKTLFSKKGVSVIITPFASRGSNRRW</sequence>
<dbReference type="InterPro" id="IPR003661">
    <property type="entry name" value="HisK_dim/P_dom"/>
</dbReference>
<dbReference type="SUPFAM" id="SSF55874">
    <property type="entry name" value="ATPase domain of HSP90 chaperone/DNA topoisomerase II/histidine kinase"/>
    <property type="match status" value="1"/>
</dbReference>
<dbReference type="InterPro" id="IPR004358">
    <property type="entry name" value="Sig_transdc_His_kin-like_C"/>
</dbReference>
<dbReference type="Pfam" id="PF00672">
    <property type="entry name" value="HAMP"/>
    <property type="match status" value="1"/>
</dbReference>